<evidence type="ECO:0000256" key="1">
    <source>
        <dbReference type="SAM" id="MobiDB-lite"/>
    </source>
</evidence>
<name>A0A4R0R791_9APHY</name>
<evidence type="ECO:0000313" key="3">
    <source>
        <dbReference type="Proteomes" id="UP000292702"/>
    </source>
</evidence>
<accession>A0A4R0R791</accession>
<dbReference type="AlphaFoldDB" id="A0A4R0R791"/>
<feature type="non-terminal residue" evidence="2">
    <location>
        <position position="96"/>
    </location>
</feature>
<gene>
    <name evidence="2" type="ORF">EIP91_009288</name>
</gene>
<comment type="caution">
    <text evidence="2">The sequence shown here is derived from an EMBL/GenBank/DDBJ whole genome shotgun (WGS) entry which is preliminary data.</text>
</comment>
<dbReference type="EMBL" id="RWJN01000525">
    <property type="protein sequence ID" value="TCD60935.1"/>
    <property type="molecule type" value="Genomic_DNA"/>
</dbReference>
<feature type="region of interest" description="Disordered" evidence="1">
    <location>
        <begin position="75"/>
        <end position="96"/>
    </location>
</feature>
<keyword evidence="3" id="KW-1185">Reference proteome</keyword>
<evidence type="ECO:0000313" key="2">
    <source>
        <dbReference type="EMBL" id="TCD60935.1"/>
    </source>
</evidence>
<proteinExistence type="predicted"/>
<sequence>MQQSSRYITHEDVGSSIDLAAAKSDILDALYAGVRRVHRHSLSKDSVFIGKAGIVLMDQRVASFPDMNEYIPSETALPTSMKQPTDGGHASFLETS</sequence>
<protein>
    <submittedName>
        <fullName evidence="2">Uncharacterized protein</fullName>
    </submittedName>
</protein>
<organism evidence="2 3">
    <name type="scientific">Steccherinum ochraceum</name>
    <dbReference type="NCBI Taxonomy" id="92696"/>
    <lineage>
        <taxon>Eukaryota</taxon>
        <taxon>Fungi</taxon>
        <taxon>Dikarya</taxon>
        <taxon>Basidiomycota</taxon>
        <taxon>Agaricomycotina</taxon>
        <taxon>Agaricomycetes</taxon>
        <taxon>Polyporales</taxon>
        <taxon>Steccherinaceae</taxon>
        <taxon>Steccherinum</taxon>
    </lineage>
</organism>
<dbReference type="Proteomes" id="UP000292702">
    <property type="component" value="Unassembled WGS sequence"/>
</dbReference>
<reference evidence="2 3" key="1">
    <citation type="submission" date="2018-11" db="EMBL/GenBank/DDBJ databases">
        <title>Genome assembly of Steccherinum ochraceum LE-BIN_3174, the white-rot fungus of the Steccherinaceae family (The Residual Polyporoid clade, Polyporales, Basidiomycota).</title>
        <authorList>
            <person name="Fedorova T.V."/>
            <person name="Glazunova O.A."/>
            <person name="Landesman E.O."/>
            <person name="Moiseenko K.V."/>
            <person name="Psurtseva N.V."/>
            <person name="Savinova O.S."/>
            <person name="Shakhova N.V."/>
            <person name="Tyazhelova T.V."/>
            <person name="Vasina D.V."/>
        </authorList>
    </citation>
    <scope>NUCLEOTIDE SEQUENCE [LARGE SCALE GENOMIC DNA]</scope>
    <source>
        <strain evidence="2 3">LE-BIN_3174</strain>
    </source>
</reference>